<protein>
    <submittedName>
        <fullName evidence="3">Prepilin-type N-terminal cleavage/methylation domain-containing protein</fullName>
    </submittedName>
</protein>
<dbReference type="KEGG" id="mbur:EQU24_12830"/>
<keyword evidence="2" id="KW-0472">Membrane</keyword>
<dbReference type="AlphaFoldDB" id="A0A4P9UNT5"/>
<evidence type="ECO:0000256" key="2">
    <source>
        <dbReference type="SAM" id="Phobius"/>
    </source>
</evidence>
<reference evidence="4" key="1">
    <citation type="journal article" date="2019" name="J. Bacteriol.">
        <title>A Mutagenic Screen Identifies a TonB-Dependent Receptor Required for the Lanthanide Metal Switch in the Type I Methanotroph 'Methylotuvimicrobium buryatense' 5GB1C.</title>
        <authorList>
            <person name="Groom J.D."/>
            <person name="Ford S.M."/>
            <person name="Pesesky M.W."/>
            <person name="Lidstrom M.E."/>
        </authorList>
    </citation>
    <scope>NUCLEOTIDE SEQUENCE [LARGE SCALE GENOMIC DNA]</scope>
    <source>
        <strain evidence="4">5GB1C</strain>
    </source>
</reference>
<evidence type="ECO:0000313" key="3">
    <source>
        <dbReference type="EMBL" id="QCW83024.1"/>
    </source>
</evidence>
<dbReference type="Gene3D" id="3.30.700.10">
    <property type="entry name" value="Glycoprotein, Type 4 Pilin"/>
    <property type="match status" value="1"/>
</dbReference>
<keyword evidence="1" id="KW-0488">Methylation</keyword>
<accession>A0A4P9UNT5</accession>
<dbReference type="STRING" id="675511.GCA_000341735_00475"/>
<dbReference type="PANTHER" id="PTHR30093:SF47">
    <property type="entry name" value="TYPE IV PILUS NON-CORE MINOR PILIN PILE"/>
    <property type="match status" value="1"/>
</dbReference>
<evidence type="ECO:0000256" key="1">
    <source>
        <dbReference type="ARBA" id="ARBA00022481"/>
    </source>
</evidence>
<keyword evidence="4" id="KW-1185">Reference proteome</keyword>
<dbReference type="InterPro" id="IPR012902">
    <property type="entry name" value="N_methyl_site"/>
</dbReference>
<organism evidence="3 4">
    <name type="scientific">Methylotuvimicrobium buryatense</name>
    <name type="common">Methylomicrobium buryatense</name>
    <dbReference type="NCBI Taxonomy" id="95641"/>
    <lineage>
        <taxon>Bacteria</taxon>
        <taxon>Pseudomonadati</taxon>
        <taxon>Pseudomonadota</taxon>
        <taxon>Gammaproteobacteria</taxon>
        <taxon>Methylococcales</taxon>
        <taxon>Methylococcaceae</taxon>
        <taxon>Methylotuvimicrobium</taxon>
    </lineage>
</organism>
<dbReference type="GO" id="GO:0043683">
    <property type="term" value="P:type IV pilus assembly"/>
    <property type="evidence" value="ECO:0007669"/>
    <property type="project" value="InterPro"/>
</dbReference>
<proteinExistence type="predicted"/>
<dbReference type="PANTHER" id="PTHR30093">
    <property type="entry name" value="GENERAL SECRETION PATHWAY PROTEIN G"/>
    <property type="match status" value="1"/>
</dbReference>
<dbReference type="InterPro" id="IPR000983">
    <property type="entry name" value="Bac_GSPG_pilin"/>
</dbReference>
<name>A0A4P9UNT5_METBY</name>
<dbReference type="EMBL" id="CP035467">
    <property type="protein sequence ID" value="QCW83024.1"/>
    <property type="molecule type" value="Genomic_DNA"/>
</dbReference>
<evidence type="ECO:0000313" key="4">
    <source>
        <dbReference type="Proteomes" id="UP000305881"/>
    </source>
</evidence>
<dbReference type="Proteomes" id="UP000305881">
    <property type="component" value="Chromosome"/>
</dbReference>
<dbReference type="GO" id="GO:0015627">
    <property type="term" value="C:type II protein secretion system complex"/>
    <property type="evidence" value="ECO:0007669"/>
    <property type="project" value="InterPro"/>
</dbReference>
<dbReference type="InterPro" id="IPR045584">
    <property type="entry name" value="Pilin-like"/>
</dbReference>
<dbReference type="GO" id="GO:0015628">
    <property type="term" value="P:protein secretion by the type II secretion system"/>
    <property type="evidence" value="ECO:0007669"/>
    <property type="project" value="InterPro"/>
</dbReference>
<dbReference type="PRINTS" id="PR00813">
    <property type="entry name" value="BCTERIALGSPG"/>
</dbReference>
<keyword evidence="2" id="KW-0812">Transmembrane</keyword>
<dbReference type="Pfam" id="PF16732">
    <property type="entry name" value="ComP_DUS"/>
    <property type="match status" value="1"/>
</dbReference>
<dbReference type="NCBIfam" id="TIGR02532">
    <property type="entry name" value="IV_pilin_GFxxxE"/>
    <property type="match status" value="1"/>
</dbReference>
<gene>
    <name evidence="3" type="ORF">EQU24_12830</name>
</gene>
<dbReference type="InterPro" id="IPR031982">
    <property type="entry name" value="PilE-like"/>
</dbReference>
<dbReference type="Pfam" id="PF07963">
    <property type="entry name" value="N_methyl"/>
    <property type="match status" value="1"/>
</dbReference>
<dbReference type="RefSeq" id="WP_083877599.1">
    <property type="nucleotide sequence ID" value="NZ_CP035467.1"/>
</dbReference>
<dbReference type="OrthoDB" id="5572189at2"/>
<dbReference type="PROSITE" id="PS00409">
    <property type="entry name" value="PROKAR_NTER_METHYL"/>
    <property type="match status" value="1"/>
</dbReference>
<feature type="transmembrane region" description="Helical" evidence="2">
    <location>
        <begin position="7"/>
        <end position="31"/>
    </location>
</feature>
<sequence length="153" mass="16357">MTRKFEGFTLIELMIAVAVIGILAAIAYPSYTSYVMKARRSDAKAGLLSLQLAQEKYRANCLQYATGLHATTYSCGGGSFNLVHSNSSPDGHYALSIVSASATAYTLRATRQVGGAQANDKCGNFEIVFANGQVSKQLQTGSYSTGYNADTCW</sequence>
<keyword evidence="2" id="KW-1133">Transmembrane helix</keyword>
<dbReference type="SUPFAM" id="SSF54523">
    <property type="entry name" value="Pili subunits"/>
    <property type="match status" value="1"/>
</dbReference>